<evidence type="ECO:0000313" key="3">
    <source>
        <dbReference type="Proteomes" id="UP000192997"/>
    </source>
</evidence>
<feature type="transmembrane region" description="Helical" evidence="1">
    <location>
        <begin position="111"/>
        <end position="128"/>
    </location>
</feature>
<keyword evidence="1" id="KW-1133">Transmembrane helix</keyword>
<feature type="transmembrane region" description="Helical" evidence="1">
    <location>
        <begin position="75"/>
        <end position="99"/>
    </location>
</feature>
<feature type="transmembrane region" description="Helical" evidence="1">
    <location>
        <begin position="140"/>
        <end position="164"/>
    </location>
</feature>
<keyword evidence="1" id="KW-0812">Transmembrane</keyword>
<dbReference type="RefSeq" id="WP_009343177.1">
    <property type="nucleotide sequence ID" value="NZ_NBYN01000042.1"/>
</dbReference>
<feature type="transmembrane region" description="Helical" evidence="1">
    <location>
        <begin position="20"/>
        <end position="40"/>
    </location>
</feature>
<dbReference type="AlphaFoldDB" id="A0A1X4G736"/>
<protein>
    <submittedName>
        <fullName evidence="2">DUF2085 domain-containing protein</fullName>
    </submittedName>
</protein>
<reference evidence="3" key="1">
    <citation type="submission" date="2017-04" db="EMBL/GenBank/DDBJ databases">
        <authorList>
            <person name="Abreu V.A."/>
            <person name="Popin R.V."/>
            <person name="Rigonato J."/>
            <person name="Andreote A.P."/>
            <person name="Schaker P.C."/>
            <person name="Hoff-Risseti C."/>
            <person name="Alvarenga D.O."/>
            <person name="Varani A.M."/>
            <person name="Fiore M.F."/>
        </authorList>
    </citation>
    <scope>NUCLEOTIDE SEQUENCE [LARGE SCALE GENOMIC DNA]</scope>
    <source>
        <strain evidence="3">CENA303</strain>
    </source>
</reference>
<evidence type="ECO:0000256" key="1">
    <source>
        <dbReference type="SAM" id="Phobius"/>
    </source>
</evidence>
<dbReference type="EMBL" id="NBYN01000042">
    <property type="protein sequence ID" value="OSO90803.1"/>
    <property type="molecule type" value="Genomic_DNA"/>
</dbReference>
<sequence>MFHSILQQNLTQKKISRVSFFADFLLAGMVLGPSLAPFLAASNVFVLQIISNIIYFIGDHVCPQPETGLELAPPYIMSVCMRCYGTVTGLLITRVLYGLTQGRGVFWLHQYGWMGASVATILMTAYPWELAAEVFGLWEFNNYVVTPFGLVTGLAWGLFAMPLLHSSKKTFESKY</sequence>
<proteinExistence type="predicted"/>
<name>A0A1X4G736_9CYAN</name>
<dbReference type="Pfam" id="PF09858">
    <property type="entry name" value="DUF2085"/>
    <property type="match status" value="1"/>
</dbReference>
<comment type="caution">
    <text evidence="2">The sequence shown here is derived from an EMBL/GenBank/DDBJ whole genome shotgun (WGS) entry which is preliminary data.</text>
</comment>
<gene>
    <name evidence="2" type="ORF">B7O87_08285</name>
</gene>
<dbReference type="InterPro" id="IPR019206">
    <property type="entry name" value="DUF2085_TM"/>
</dbReference>
<accession>A0A1X4G736</accession>
<evidence type="ECO:0000313" key="2">
    <source>
        <dbReference type="EMBL" id="OSO90803.1"/>
    </source>
</evidence>
<dbReference type="Proteomes" id="UP000192997">
    <property type="component" value="Unassembled WGS sequence"/>
</dbReference>
<keyword evidence="1" id="KW-0472">Membrane</keyword>
<organism evidence="2 3">
    <name type="scientific">Cylindrospermopsis raciborskii CENA303</name>
    <dbReference type="NCBI Taxonomy" id="1170769"/>
    <lineage>
        <taxon>Bacteria</taxon>
        <taxon>Bacillati</taxon>
        <taxon>Cyanobacteriota</taxon>
        <taxon>Cyanophyceae</taxon>
        <taxon>Nostocales</taxon>
        <taxon>Aphanizomenonaceae</taxon>
        <taxon>Cylindrospermopsis</taxon>
    </lineage>
</organism>